<dbReference type="InterPro" id="IPR029061">
    <property type="entry name" value="THDP-binding"/>
</dbReference>
<feature type="binding site" evidence="11">
    <location>
        <position position="188"/>
    </location>
    <ligand>
        <name>thiamine diphosphate</name>
        <dbReference type="ChEBI" id="CHEBI:58937"/>
    </ligand>
</feature>
<keyword evidence="14" id="KW-1185">Reference proteome</keyword>
<dbReference type="NCBIfam" id="NF003933">
    <property type="entry name" value="PRK05444.2-2"/>
    <property type="match status" value="1"/>
</dbReference>
<feature type="binding site" evidence="11">
    <location>
        <position position="373"/>
    </location>
    <ligand>
        <name>thiamine diphosphate</name>
        <dbReference type="ChEBI" id="CHEBI:58937"/>
    </ligand>
</feature>
<dbReference type="FunFam" id="3.40.50.970:FF:000005">
    <property type="entry name" value="1-deoxy-D-xylulose-5-phosphate synthase"/>
    <property type="match status" value="1"/>
</dbReference>
<dbReference type="GO" id="GO:0008661">
    <property type="term" value="F:1-deoxy-D-xylulose-5-phosphate synthase activity"/>
    <property type="evidence" value="ECO:0007669"/>
    <property type="project" value="UniProtKB-UniRule"/>
</dbReference>
<dbReference type="CDD" id="cd02007">
    <property type="entry name" value="TPP_DXS"/>
    <property type="match status" value="1"/>
</dbReference>
<evidence type="ECO:0000256" key="8">
    <source>
        <dbReference type="ARBA" id="ARBA00023052"/>
    </source>
</evidence>
<comment type="cofactor">
    <cofactor evidence="11">
        <name>Mg(2+)</name>
        <dbReference type="ChEBI" id="CHEBI:18420"/>
    </cofactor>
    <text evidence="11">Binds 1 Mg(2+) ion per subunit.</text>
</comment>
<dbReference type="InterPro" id="IPR033248">
    <property type="entry name" value="Transketolase_C"/>
</dbReference>
<evidence type="ECO:0000256" key="11">
    <source>
        <dbReference type="HAMAP-Rule" id="MF_00315"/>
    </source>
</evidence>
<dbReference type="Pfam" id="PF02780">
    <property type="entry name" value="Transketolase_C"/>
    <property type="match status" value="1"/>
</dbReference>
<keyword evidence="9 11" id="KW-0414">Isoprene biosynthesis</keyword>
<feature type="binding site" evidence="11">
    <location>
        <position position="188"/>
    </location>
    <ligand>
        <name>Mg(2+)</name>
        <dbReference type="ChEBI" id="CHEBI:18420"/>
    </ligand>
</feature>
<dbReference type="Gene3D" id="3.40.50.970">
    <property type="match status" value="2"/>
</dbReference>
<dbReference type="SMART" id="SM00861">
    <property type="entry name" value="Transket_pyr"/>
    <property type="match status" value="1"/>
</dbReference>
<gene>
    <name evidence="11" type="primary">dxs</name>
    <name evidence="13" type="ORF">AN477_13565</name>
</gene>
<comment type="catalytic activity">
    <reaction evidence="11">
        <text>D-glyceraldehyde 3-phosphate + pyruvate + H(+) = 1-deoxy-D-xylulose 5-phosphate + CO2</text>
        <dbReference type="Rhea" id="RHEA:12605"/>
        <dbReference type="ChEBI" id="CHEBI:15361"/>
        <dbReference type="ChEBI" id="CHEBI:15378"/>
        <dbReference type="ChEBI" id="CHEBI:16526"/>
        <dbReference type="ChEBI" id="CHEBI:57792"/>
        <dbReference type="ChEBI" id="CHEBI:59776"/>
        <dbReference type="EC" id="2.2.1.7"/>
    </reaction>
</comment>
<evidence type="ECO:0000256" key="10">
    <source>
        <dbReference type="ARBA" id="ARBA00055605"/>
    </source>
</evidence>
<evidence type="ECO:0000313" key="13">
    <source>
        <dbReference type="EMBL" id="KPV43262.1"/>
    </source>
</evidence>
<protein>
    <recommendedName>
        <fullName evidence="11">1-deoxy-D-xylulose-5-phosphate synthase</fullName>
        <ecNumber evidence="11">2.2.1.7</ecNumber>
    </recommendedName>
    <alternativeName>
        <fullName evidence="11">1-deoxyxylulose-5-phosphate synthase</fullName>
        <shortName evidence="11">DXP synthase</shortName>
        <shortName evidence="11">DXPS</shortName>
    </alternativeName>
</protein>
<dbReference type="PANTHER" id="PTHR43322">
    <property type="entry name" value="1-D-DEOXYXYLULOSE 5-PHOSPHATE SYNTHASE-RELATED"/>
    <property type="match status" value="1"/>
</dbReference>
<feature type="binding site" evidence="11">
    <location>
        <position position="87"/>
    </location>
    <ligand>
        <name>thiamine diphosphate</name>
        <dbReference type="ChEBI" id="CHEBI:58937"/>
    </ligand>
</feature>
<comment type="function">
    <text evidence="10 11">Catalyzes the acyloin condensation reaction between C atoms 2 and 3 of pyruvate and glyceraldehyde 3-phosphate to yield 1-deoxy-D-xylulose-5-phosphate (DXP).</text>
</comment>
<dbReference type="Pfam" id="PF02779">
    <property type="entry name" value="Transket_pyr"/>
    <property type="match status" value="1"/>
</dbReference>
<dbReference type="GO" id="GO:0016114">
    <property type="term" value="P:terpenoid biosynthetic process"/>
    <property type="evidence" value="ECO:0007669"/>
    <property type="project" value="UniProtKB-UniRule"/>
</dbReference>
<dbReference type="InterPro" id="IPR005475">
    <property type="entry name" value="Transketolase-like_Pyr-bd"/>
</dbReference>
<dbReference type="EC" id="2.2.1.7" evidence="11"/>
<dbReference type="GO" id="GO:0019288">
    <property type="term" value="P:isopentenyl diphosphate biosynthetic process, methylerythritol 4-phosphate pathway"/>
    <property type="evidence" value="ECO:0007669"/>
    <property type="project" value="TreeGrafter"/>
</dbReference>
<dbReference type="EMBL" id="LJCO01000054">
    <property type="protein sequence ID" value="KPV43262.1"/>
    <property type="molecule type" value="Genomic_DNA"/>
</dbReference>
<dbReference type="GO" id="GO:0009228">
    <property type="term" value="P:thiamine biosynthetic process"/>
    <property type="evidence" value="ECO:0007669"/>
    <property type="project" value="UniProtKB-UniRule"/>
</dbReference>
<dbReference type="Pfam" id="PF13292">
    <property type="entry name" value="DXP_synthase_N"/>
    <property type="match status" value="1"/>
</dbReference>
<keyword evidence="8 11" id="KW-0786">Thiamine pyrophosphate</keyword>
<dbReference type="RefSeq" id="WP_054969695.1">
    <property type="nucleotide sequence ID" value="NZ_LJCO01000054.1"/>
</dbReference>
<dbReference type="GO" id="GO:0000287">
    <property type="term" value="F:magnesium ion binding"/>
    <property type="evidence" value="ECO:0007669"/>
    <property type="project" value="UniProtKB-UniRule"/>
</dbReference>
<organism evidence="13 14">
    <name type="scientific">Alicyclobacillus ferrooxydans</name>
    <dbReference type="NCBI Taxonomy" id="471514"/>
    <lineage>
        <taxon>Bacteria</taxon>
        <taxon>Bacillati</taxon>
        <taxon>Bacillota</taxon>
        <taxon>Bacilli</taxon>
        <taxon>Bacillales</taxon>
        <taxon>Alicyclobacillaceae</taxon>
        <taxon>Alicyclobacillus</taxon>
    </lineage>
</organism>
<feature type="binding site" evidence="11">
    <location>
        <begin position="128"/>
        <end position="130"/>
    </location>
    <ligand>
        <name>thiamine diphosphate</name>
        <dbReference type="ChEBI" id="CHEBI:58937"/>
    </ligand>
</feature>
<feature type="binding site" evidence="11">
    <location>
        <position position="159"/>
    </location>
    <ligand>
        <name>Mg(2+)</name>
        <dbReference type="ChEBI" id="CHEBI:18420"/>
    </ligand>
</feature>
<evidence type="ECO:0000313" key="14">
    <source>
        <dbReference type="Proteomes" id="UP000050482"/>
    </source>
</evidence>
<dbReference type="PROSITE" id="PS00801">
    <property type="entry name" value="TRANSKETOLASE_1"/>
    <property type="match status" value="1"/>
</dbReference>
<evidence type="ECO:0000256" key="1">
    <source>
        <dbReference type="ARBA" id="ARBA00004980"/>
    </source>
</evidence>
<keyword evidence="5 11" id="KW-0479">Metal-binding</keyword>
<dbReference type="STRING" id="471514.AN477_13565"/>
<dbReference type="PANTHER" id="PTHR43322:SF5">
    <property type="entry name" value="1-DEOXY-D-XYLULOSE-5-PHOSPHATE SYNTHASE, CHLOROPLASTIC"/>
    <property type="match status" value="1"/>
</dbReference>
<dbReference type="PROSITE" id="PS00802">
    <property type="entry name" value="TRANSKETOLASE_2"/>
    <property type="match status" value="1"/>
</dbReference>
<feature type="domain" description="Transketolase-like pyrimidine-binding" evidence="12">
    <location>
        <begin position="322"/>
        <end position="486"/>
    </location>
</feature>
<keyword evidence="6 11" id="KW-0460">Magnesium</keyword>
<dbReference type="Proteomes" id="UP000050482">
    <property type="component" value="Unassembled WGS sequence"/>
</dbReference>
<comment type="cofactor">
    <cofactor evidence="11">
        <name>thiamine diphosphate</name>
        <dbReference type="ChEBI" id="CHEBI:58937"/>
    </cofactor>
    <text evidence="11">Binds 1 thiamine pyrophosphate per subunit.</text>
</comment>
<dbReference type="SUPFAM" id="SSF52922">
    <property type="entry name" value="TK C-terminal domain-like"/>
    <property type="match status" value="1"/>
</dbReference>
<dbReference type="UniPathway" id="UPA00064">
    <property type="reaction ID" value="UER00091"/>
</dbReference>
<dbReference type="NCBIfam" id="TIGR00204">
    <property type="entry name" value="dxs"/>
    <property type="match status" value="1"/>
</dbReference>
<comment type="subunit">
    <text evidence="3 11">Homodimer.</text>
</comment>
<dbReference type="HAMAP" id="MF_00315">
    <property type="entry name" value="DXP_synth"/>
    <property type="match status" value="1"/>
</dbReference>
<evidence type="ECO:0000256" key="7">
    <source>
        <dbReference type="ARBA" id="ARBA00022977"/>
    </source>
</evidence>
<dbReference type="FunFam" id="3.40.50.920:FF:000002">
    <property type="entry name" value="1-deoxy-D-xylulose-5-phosphate synthase"/>
    <property type="match status" value="1"/>
</dbReference>
<sequence length="641" mass="69814">MELSWADGSFEGCCFTLLEHIRSPKDLKRLNESQLVDLAAEVREFLVESVSKTGGHFGANLGVVELTLALHKVFDSPRDKIVWDVGHQAYVHKMLTGRMDKFSTLRKFKGLAGFPKRNESPHDAFGVGHASTSISAGLGMAVARDLAGQHYKVVSVIGDGALTGGMAMEALNHAGEVGTDFLVILNDNEMSIAENVGALSQYLTRLRSDPTYSRAKAEIENAMRRVPGIGRTLTRTLERLKDSMRHMFVPGLLFEGFGFKYLGPVDGHDLPSLLKMLEDAKNLRGPVLLHMVTQKGKGYASAEEAPDKWHAWPSSAKKNSPPSYSKVFGDTMMELAEADPRVVAVTPAMVPGSGLTKFRERFPNRIYDVGIAEQHAATFCAGLAAAGRKPVLAIYSTFLQRAYDQVIHDICIQQLPVVIAIDRAGIVGPDGETHQGAFDMAYLRTIPNLTLMMPKDEGELRHMMFTALQQQGPVAVRYPRADGAGANVEEPLHEIPIGKSELLREGDDLCIMAVGPMVGVALQAAERLAQQGLSASIINARYIKPLDKETIIRYAKVMPLMTIEEGALAGGFGSAVAELLMDEGIQTELARKGFPDHFIEHGTRAEVLSEIGLDVDHVVDAATKLCGHKDARQSPSVRAWS</sequence>
<proteinExistence type="inferred from homology"/>
<dbReference type="InterPro" id="IPR049557">
    <property type="entry name" value="Transketolase_CS"/>
</dbReference>
<evidence type="ECO:0000256" key="2">
    <source>
        <dbReference type="ARBA" id="ARBA00011081"/>
    </source>
</evidence>
<dbReference type="AlphaFoldDB" id="A0A0P9CCK1"/>
<dbReference type="GO" id="GO:0030976">
    <property type="term" value="F:thiamine pyrophosphate binding"/>
    <property type="evidence" value="ECO:0007669"/>
    <property type="project" value="UniProtKB-UniRule"/>
</dbReference>
<dbReference type="SUPFAM" id="SSF52518">
    <property type="entry name" value="Thiamin diphosphate-binding fold (THDP-binding)"/>
    <property type="match status" value="2"/>
</dbReference>
<dbReference type="InterPro" id="IPR020826">
    <property type="entry name" value="Transketolase_BS"/>
</dbReference>
<evidence type="ECO:0000256" key="4">
    <source>
        <dbReference type="ARBA" id="ARBA00022679"/>
    </source>
</evidence>
<dbReference type="GO" id="GO:0005829">
    <property type="term" value="C:cytosol"/>
    <property type="evidence" value="ECO:0007669"/>
    <property type="project" value="TreeGrafter"/>
</dbReference>
<dbReference type="Gene3D" id="3.40.50.920">
    <property type="match status" value="1"/>
</dbReference>
<dbReference type="InterPro" id="IPR009014">
    <property type="entry name" value="Transketo_C/PFOR_II"/>
</dbReference>
<comment type="caution">
    <text evidence="13">The sequence shown here is derived from an EMBL/GenBank/DDBJ whole genome shotgun (WGS) entry which is preliminary data.</text>
</comment>
<dbReference type="CDD" id="cd07033">
    <property type="entry name" value="TPP_PYR_DXS_TK_like"/>
    <property type="match status" value="1"/>
</dbReference>
<dbReference type="PATRIC" id="fig|471514.4.peg.1417"/>
<evidence type="ECO:0000256" key="9">
    <source>
        <dbReference type="ARBA" id="ARBA00023229"/>
    </source>
</evidence>
<reference evidence="13 14" key="1">
    <citation type="submission" date="2015-09" db="EMBL/GenBank/DDBJ databases">
        <title>Draft genome sequence of Alicyclobacillus ferrooxydans DSM 22381.</title>
        <authorList>
            <person name="Hemp J."/>
        </authorList>
    </citation>
    <scope>NUCLEOTIDE SEQUENCE [LARGE SCALE GENOMIC DNA]</scope>
    <source>
        <strain evidence="13 14">TC-34</strain>
    </source>
</reference>
<accession>A0A0P9CCK1</accession>
<keyword evidence="4 11" id="KW-0808">Transferase</keyword>
<evidence type="ECO:0000259" key="12">
    <source>
        <dbReference type="SMART" id="SM00861"/>
    </source>
</evidence>
<evidence type="ECO:0000256" key="5">
    <source>
        <dbReference type="ARBA" id="ARBA00022723"/>
    </source>
</evidence>
<evidence type="ECO:0000256" key="3">
    <source>
        <dbReference type="ARBA" id="ARBA00011738"/>
    </source>
</evidence>
<dbReference type="OrthoDB" id="9803371at2"/>
<keyword evidence="7 11" id="KW-0784">Thiamine biosynthesis</keyword>
<evidence type="ECO:0000256" key="6">
    <source>
        <dbReference type="ARBA" id="ARBA00022842"/>
    </source>
</evidence>
<feature type="binding site" evidence="11">
    <location>
        <begin position="160"/>
        <end position="161"/>
    </location>
    <ligand>
        <name>thiamine diphosphate</name>
        <dbReference type="ChEBI" id="CHEBI:58937"/>
    </ligand>
</feature>
<name>A0A0P9CCK1_9BACL</name>
<comment type="similarity">
    <text evidence="2 11">Belongs to the transketolase family. DXPS subfamily.</text>
</comment>
<dbReference type="InterPro" id="IPR005477">
    <property type="entry name" value="Dxylulose-5-P_synthase"/>
</dbReference>
<comment type="pathway">
    <text evidence="1 11">Metabolic intermediate biosynthesis; 1-deoxy-D-xylulose 5-phosphate biosynthesis; 1-deoxy-D-xylulose 5-phosphate from D-glyceraldehyde 3-phosphate and pyruvate: step 1/1.</text>
</comment>
<feature type="binding site" evidence="11">
    <location>
        <position position="299"/>
    </location>
    <ligand>
        <name>thiamine diphosphate</name>
        <dbReference type="ChEBI" id="CHEBI:58937"/>
    </ligand>
</feature>